<dbReference type="EMBL" id="JABANN010000445">
    <property type="protein sequence ID" value="KAF4659105.1"/>
    <property type="molecule type" value="Genomic_DNA"/>
</dbReference>
<dbReference type="Proteomes" id="UP000572268">
    <property type="component" value="Unassembled WGS sequence"/>
</dbReference>
<comment type="caution">
    <text evidence="1">The sequence shown here is derived from an EMBL/GenBank/DDBJ whole genome shotgun (WGS) entry which is preliminary data.</text>
</comment>
<dbReference type="GO" id="GO:0004113">
    <property type="term" value="F:2',3'-cyclic-nucleotide 3'-phosphodiesterase activity"/>
    <property type="evidence" value="ECO:0007669"/>
    <property type="project" value="TreeGrafter"/>
</dbReference>
<proteinExistence type="predicted"/>
<gene>
    <name evidence="1" type="ORF">FOL46_006715</name>
</gene>
<protein>
    <recommendedName>
        <fullName evidence="3">Cyclic phosphodiesterase</fullName>
    </recommendedName>
</protein>
<dbReference type="SUPFAM" id="SSF55144">
    <property type="entry name" value="LigT-like"/>
    <property type="match status" value="1"/>
</dbReference>
<sequence length="169" mass="18693">MTEDEIHYSIWVSPPPESVVYDQVSRLIKNAHKACPSVTDAVFQPHITVVGSFMASSDEDAVVNARNLARATAGPITVEFEAEPAVVEADKWNMVVVFWIDDDGDLLALHKAFGGGGEGQERVDLAKRMKEVTTLSGRCRFEIDSVELWKTEGGLNGVTGWREIDRFEL</sequence>
<dbReference type="InterPro" id="IPR012386">
    <property type="entry name" value="Cyclic-nucl_3Pdiesterase"/>
</dbReference>
<evidence type="ECO:0000313" key="2">
    <source>
        <dbReference type="Proteomes" id="UP000572268"/>
    </source>
</evidence>
<name>A0A7J6LIK6_PEROL</name>
<dbReference type="PANTHER" id="PTHR28141:SF1">
    <property type="entry name" value="2',3'-CYCLIC-NUCLEOTIDE 3'-PHOSPHODIESTERASE"/>
    <property type="match status" value="1"/>
</dbReference>
<dbReference type="Gene3D" id="3.90.1140.10">
    <property type="entry name" value="Cyclic phosphodiesterase"/>
    <property type="match status" value="1"/>
</dbReference>
<dbReference type="AlphaFoldDB" id="A0A7J6LIK6"/>
<dbReference type="GO" id="GO:0009187">
    <property type="term" value="P:cyclic nucleotide metabolic process"/>
    <property type="evidence" value="ECO:0007669"/>
    <property type="project" value="TreeGrafter"/>
</dbReference>
<accession>A0A7J6LIK6</accession>
<evidence type="ECO:0008006" key="3">
    <source>
        <dbReference type="Google" id="ProtNLM"/>
    </source>
</evidence>
<dbReference type="InterPro" id="IPR009097">
    <property type="entry name" value="Cyclic_Pdiesterase"/>
</dbReference>
<dbReference type="PANTHER" id="PTHR28141">
    <property type="entry name" value="2',3'-CYCLIC-NUCLEOTIDE 3'-PHOSPHODIESTERASE"/>
    <property type="match status" value="1"/>
</dbReference>
<reference evidence="1 2" key="1">
    <citation type="submission" date="2020-04" db="EMBL/GenBank/DDBJ databases">
        <title>Perkinsus olseni comparative genomics.</title>
        <authorList>
            <person name="Bogema D.R."/>
        </authorList>
    </citation>
    <scope>NUCLEOTIDE SEQUENCE [LARGE SCALE GENOMIC DNA]</scope>
    <source>
        <strain evidence="1">ATCC PRA-31</strain>
    </source>
</reference>
<evidence type="ECO:0000313" key="1">
    <source>
        <dbReference type="EMBL" id="KAF4659105.1"/>
    </source>
</evidence>
<dbReference type="Pfam" id="PF07823">
    <property type="entry name" value="CPDase"/>
    <property type="match status" value="1"/>
</dbReference>
<organism evidence="1 2">
    <name type="scientific">Perkinsus olseni</name>
    <name type="common">Perkinsus atlanticus</name>
    <dbReference type="NCBI Taxonomy" id="32597"/>
    <lineage>
        <taxon>Eukaryota</taxon>
        <taxon>Sar</taxon>
        <taxon>Alveolata</taxon>
        <taxon>Perkinsozoa</taxon>
        <taxon>Perkinsea</taxon>
        <taxon>Perkinsida</taxon>
        <taxon>Perkinsidae</taxon>
        <taxon>Perkinsus</taxon>
    </lineage>
</organism>